<comment type="caution">
    <text evidence="2">The sequence shown here is derived from an EMBL/GenBank/DDBJ whole genome shotgun (WGS) entry which is preliminary data.</text>
</comment>
<dbReference type="eggNOG" id="COG0560">
    <property type="taxonomic scope" value="Bacteria"/>
</dbReference>
<evidence type="ECO:0008006" key="4">
    <source>
        <dbReference type="Google" id="ProtNLM"/>
    </source>
</evidence>
<protein>
    <recommendedName>
        <fullName evidence="4">Haloacid dehalogenase-like hydrolase</fullName>
    </recommendedName>
</protein>
<accession>F8WYG3</accession>
<dbReference type="SUPFAM" id="SSF56784">
    <property type="entry name" value="HAD-like"/>
    <property type="match status" value="1"/>
</dbReference>
<dbReference type="RefSeq" id="WP_006842694.1">
    <property type="nucleotide sequence ID" value="NZ_AQWJ01000002.1"/>
</dbReference>
<dbReference type="Pfam" id="PF12710">
    <property type="entry name" value="HAD"/>
    <property type="match status" value="1"/>
</dbReference>
<dbReference type="EMBL" id="ADLW01000004">
    <property type="protein sequence ID" value="EGK04295.1"/>
    <property type="molecule type" value="Genomic_DNA"/>
</dbReference>
<keyword evidence="1" id="KW-0732">Signal</keyword>
<dbReference type="Gene3D" id="3.40.50.1000">
    <property type="entry name" value="HAD superfamily/HAD-like"/>
    <property type="match status" value="1"/>
</dbReference>
<keyword evidence="3" id="KW-1185">Reference proteome</keyword>
<evidence type="ECO:0000313" key="3">
    <source>
        <dbReference type="Proteomes" id="UP000006420"/>
    </source>
</evidence>
<feature type="chain" id="PRO_5003379936" description="Haloacid dehalogenase-like hydrolase" evidence="1">
    <location>
        <begin position="28"/>
        <end position="317"/>
    </location>
</feature>
<dbReference type="PANTHER" id="PTHR43344">
    <property type="entry name" value="PHOSPHOSERINE PHOSPHATASE"/>
    <property type="match status" value="1"/>
</dbReference>
<dbReference type="InterPro" id="IPR050582">
    <property type="entry name" value="HAD-like_SerB"/>
</dbReference>
<sequence length="317" mass="36271">MKKINFMRKALCLAVVMILTSSFALTAQTYRYIKGWPKEANDRIESFLNSTITMKERKVAIFDCDGTLFGQVPYYLADEALFSFAQKTYGNRTDKEAKEKMAIVDDMLHGKDNVGIAYVQKRVRFFAGLSPEEISTIGNDCYHEKFQGKFYPEMKEFLANLQEYGIEIWVLTASPEFLYQRFVHEQLGIPVDRIIGVKSAVRNGKTTDELVLPTPQDWGKAETIHTFIKARPIIVGGNSRGDMEMMDESVGLKLMVNPDNVKIEKEHAGNMEGMTVKQYWDKDPNCVIVYCNDVPEGNYKYTTQEWGVKVNKTNKKQ</sequence>
<dbReference type="STRING" id="742767.HMPREF9456_01323"/>
<proteinExistence type="predicted"/>
<gene>
    <name evidence="2" type="ORF">HMPREF9456_01323</name>
</gene>
<evidence type="ECO:0000256" key="1">
    <source>
        <dbReference type="SAM" id="SignalP"/>
    </source>
</evidence>
<dbReference type="InterPro" id="IPR023214">
    <property type="entry name" value="HAD_sf"/>
</dbReference>
<dbReference type="GeneID" id="78081979"/>
<reference evidence="2 3" key="1">
    <citation type="submission" date="2011-04" db="EMBL/GenBank/DDBJ databases">
        <title>The Genome Sequence of Dysgonomonas mossii DSM 22836.</title>
        <authorList>
            <consortium name="The Broad Institute Genome Sequencing Platform"/>
            <person name="Earl A."/>
            <person name="Ward D."/>
            <person name="Feldgarden M."/>
            <person name="Gevers D."/>
            <person name="Pudlo N."/>
            <person name="Martens E."/>
            <person name="Allen-Vercoe E."/>
            <person name="Young S.K."/>
            <person name="Zeng Q."/>
            <person name="Gargeya S."/>
            <person name="Fitzgerald M."/>
            <person name="Haas B."/>
            <person name="Abouelleil A."/>
            <person name="Alvarado L."/>
            <person name="Arachchi H.M."/>
            <person name="Berlin A."/>
            <person name="Brown A."/>
            <person name="Chapman S.B."/>
            <person name="Chen Z."/>
            <person name="Dunbar C."/>
            <person name="Freedman E."/>
            <person name="Gearin G."/>
            <person name="Gellesch M."/>
            <person name="Goldberg J."/>
            <person name="Griggs A."/>
            <person name="Gujja S."/>
            <person name="Heiman D."/>
            <person name="Howarth C."/>
            <person name="Larson L."/>
            <person name="Lui A."/>
            <person name="MacDonald P.J.P."/>
            <person name="Mehta T."/>
            <person name="Montmayeur A."/>
            <person name="Murphy C."/>
            <person name="Neiman D."/>
            <person name="Pearson M."/>
            <person name="Priest M."/>
            <person name="Roberts A."/>
            <person name="Saif S."/>
            <person name="Shea T."/>
            <person name="Shenoy N."/>
            <person name="Sisk P."/>
            <person name="Stolte C."/>
            <person name="Sykes S."/>
            <person name="Yandava C."/>
            <person name="Wortman J."/>
            <person name="Nusbaum C."/>
            <person name="Birren B."/>
        </authorList>
    </citation>
    <scope>NUCLEOTIDE SEQUENCE [LARGE SCALE GENOMIC DNA]</scope>
    <source>
        <strain evidence="2 3">DSM 22836</strain>
    </source>
</reference>
<dbReference type="AlphaFoldDB" id="F8WYG3"/>
<evidence type="ECO:0000313" key="2">
    <source>
        <dbReference type="EMBL" id="EGK04295.1"/>
    </source>
</evidence>
<organism evidence="2 3">
    <name type="scientific">Dysgonomonas mossii DSM 22836</name>
    <dbReference type="NCBI Taxonomy" id="742767"/>
    <lineage>
        <taxon>Bacteria</taxon>
        <taxon>Pseudomonadati</taxon>
        <taxon>Bacteroidota</taxon>
        <taxon>Bacteroidia</taxon>
        <taxon>Bacteroidales</taxon>
        <taxon>Dysgonomonadaceae</taxon>
        <taxon>Dysgonomonas</taxon>
    </lineage>
</organism>
<name>F8WYG3_9BACT</name>
<dbReference type="Proteomes" id="UP000006420">
    <property type="component" value="Unassembled WGS sequence"/>
</dbReference>
<dbReference type="OrthoDB" id="9799365at2"/>
<dbReference type="HOGENOM" id="CLU_876790_0_0_10"/>
<dbReference type="InterPro" id="IPR036412">
    <property type="entry name" value="HAD-like_sf"/>
</dbReference>
<feature type="signal peptide" evidence="1">
    <location>
        <begin position="1"/>
        <end position="27"/>
    </location>
</feature>